<protein>
    <submittedName>
        <fullName evidence="1">Uncharacterized protein</fullName>
    </submittedName>
</protein>
<proteinExistence type="predicted"/>
<dbReference type="AlphaFoldDB" id="A0A2I0HUG7"/>
<dbReference type="EMBL" id="PGOL01005385">
    <property type="protein sequence ID" value="PKI35352.1"/>
    <property type="molecule type" value="Genomic_DNA"/>
</dbReference>
<reference evidence="1 2" key="1">
    <citation type="submission" date="2017-11" db="EMBL/GenBank/DDBJ databases">
        <title>De-novo sequencing of pomegranate (Punica granatum L.) genome.</title>
        <authorList>
            <person name="Akparov Z."/>
            <person name="Amiraslanov A."/>
            <person name="Hajiyeva S."/>
            <person name="Abbasov M."/>
            <person name="Kaur K."/>
            <person name="Hamwieh A."/>
            <person name="Solovyev V."/>
            <person name="Salamov A."/>
            <person name="Braich B."/>
            <person name="Kosarev P."/>
            <person name="Mahmoud A."/>
            <person name="Hajiyev E."/>
            <person name="Babayeva S."/>
            <person name="Izzatullayeva V."/>
            <person name="Mammadov A."/>
            <person name="Mammadov A."/>
            <person name="Sharifova S."/>
            <person name="Ojaghi J."/>
            <person name="Eynullazada K."/>
            <person name="Bayramov B."/>
            <person name="Abdulazimova A."/>
            <person name="Shahmuradov I."/>
        </authorList>
    </citation>
    <scope>NUCLEOTIDE SEQUENCE [LARGE SCALE GENOMIC DNA]</scope>
    <source>
        <strain evidence="2">cv. AG2017</strain>
        <tissue evidence="1">Leaf</tissue>
    </source>
</reference>
<comment type="caution">
    <text evidence="1">The sequence shown here is derived from an EMBL/GenBank/DDBJ whole genome shotgun (WGS) entry which is preliminary data.</text>
</comment>
<evidence type="ECO:0000313" key="1">
    <source>
        <dbReference type="EMBL" id="PKI35352.1"/>
    </source>
</evidence>
<accession>A0A2I0HUG7</accession>
<organism evidence="1 2">
    <name type="scientific">Punica granatum</name>
    <name type="common">Pomegranate</name>
    <dbReference type="NCBI Taxonomy" id="22663"/>
    <lineage>
        <taxon>Eukaryota</taxon>
        <taxon>Viridiplantae</taxon>
        <taxon>Streptophyta</taxon>
        <taxon>Embryophyta</taxon>
        <taxon>Tracheophyta</taxon>
        <taxon>Spermatophyta</taxon>
        <taxon>Magnoliopsida</taxon>
        <taxon>eudicotyledons</taxon>
        <taxon>Gunneridae</taxon>
        <taxon>Pentapetalae</taxon>
        <taxon>rosids</taxon>
        <taxon>malvids</taxon>
        <taxon>Myrtales</taxon>
        <taxon>Lythraceae</taxon>
        <taxon>Punica</taxon>
    </lineage>
</organism>
<evidence type="ECO:0000313" key="2">
    <source>
        <dbReference type="Proteomes" id="UP000233551"/>
    </source>
</evidence>
<dbReference type="Proteomes" id="UP000233551">
    <property type="component" value="Unassembled WGS sequence"/>
</dbReference>
<sequence>MASEVAEIRAILVLEVQKGSTRWRFLQSSALIVRKEMSSLVIKWRLSSRPWASREPFPRSWIIGELQAPLPFPEFQMKFMDQIGGENVGCHKKRQYVSVNLRGGGGKESPRWAAAELAMSSRASGLTHVTFGGSSDSLAGVSLQLVGGKATGPSISHRSVLVAFTALIQL</sequence>
<name>A0A2I0HUG7_PUNGR</name>
<gene>
    <name evidence="1" type="ORF">CRG98_044266</name>
</gene>
<keyword evidence="2" id="KW-1185">Reference proteome</keyword>